<organism evidence="1 2">
    <name type="scientific">Antarctobacter heliothermus</name>
    <dbReference type="NCBI Taxonomy" id="74033"/>
    <lineage>
        <taxon>Bacteria</taxon>
        <taxon>Pseudomonadati</taxon>
        <taxon>Pseudomonadota</taxon>
        <taxon>Alphaproteobacteria</taxon>
        <taxon>Rhodobacterales</taxon>
        <taxon>Roseobacteraceae</taxon>
        <taxon>Antarctobacter</taxon>
    </lineage>
</organism>
<gene>
    <name evidence="1" type="ORF">SAMN04488078_1002175</name>
</gene>
<name>A0A239BAJ3_9RHOB</name>
<dbReference type="Proteomes" id="UP000198440">
    <property type="component" value="Unassembled WGS sequence"/>
</dbReference>
<dbReference type="AlphaFoldDB" id="A0A239BAJ3"/>
<evidence type="ECO:0000313" key="2">
    <source>
        <dbReference type="Proteomes" id="UP000198440"/>
    </source>
</evidence>
<accession>A0A239BAJ3</accession>
<reference evidence="1 2" key="1">
    <citation type="submission" date="2017-06" db="EMBL/GenBank/DDBJ databases">
        <authorList>
            <person name="Kim H.J."/>
            <person name="Triplett B.A."/>
        </authorList>
    </citation>
    <scope>NUCLEOTIDE SEQUENCE [LARGE SCALE GENOMIC DNA]</scope>
    <source>
        <strain evidence="1 2">DSM 11445</strain>
    </source>
</reference>
<dbReference type="RefSeq" id="WP_141135786.1">
    <property type="nucleotide sequence ID" value="NZ_FZON01000002.1"/>
</dbReference>
<proteinExistence type="predicted"/>
<dbReference type="EMBL" id="FZON01000002">
    <property type="protein sequence ID" value="SNS04699.1"/>
    <property type="molecule type" value="Genomic_DNA"/>
</dbReference>
<protein>
    <submittedName>
        <fullName evidence="1">Uncharacterized protein</fullName>
    </submittedName>
</protein>
<evidence type="ECO:0000313" key="1">
    <source>
        <dbReference type="EMBL" id="SNS04699.1"/>
    </source>
</evidence>
<sequence length="272" mass="31591">MKLTEWGVPDWKDATAYGDVSSWTFDRWRWEFCRRCPDIRTEFDKLLVDPSCPFFLVGDEQPFYEPDKHDSEMSGFALPSPLAYERYGYFLLPNPRIDEQPEQAIRPVIALDKALLVDPGSQWVAQVRDYFNATGVELDDIQTTFLDLALRDCYAVNLKTHQVAIKFDLDQPLEPQVKVARDVLRDLQTTRHGQRLQRRSHPEKWLGYLRVLDARDVDETWSEIVNRHAILTPYRRPKMTPLFCAGVAGPMRCSHHTAQPRRASGAWVTPWS</sequence>
<dbReference type="OrthoDB" id="7862520at2"/>